<comment type="subcellular location">
    <subcellularLocation>
        <location evidence="1">Cytoplasm</location>
    </subcellularLocation>
</comment>
<dbReference type="InterPro" id="IPR002052">
    <property type="entry name" value="DNA_methylase_N6_adenine_CS"/>
</dbReference>
<dbReference type="PANTHER" id="PTHR13200:SF0">
    <property type="entry name" value="EEF1A LYSINE METHYLTRANSFERASE 1"/>
    <property type="match status" value="1"/>
</dbReference>
<evidence type="ECO:0000313" key="6">
    <source>
        <dbReference type="EMBL" id="CDZ96375.1"/>
    </source>
</evidence>
<feature type="compositionally biased region" description="Low complexity" evidence="5">
    <location>
        <begin position="1"/>
        <end position="19"/>
    </location>
</feature>
<dbReference type="GO" id="GO:0003676">
    <property type="term" value="F:nucleic acid binding"/>
    <property type="evidence" value="ECO:0007669"/>
    <property type="project" value="InterPro"/>
</dbReference>
<protein>
    <submittedName>
        <fullName evidence="6">Uncharacterized conserved protein</fullName>
    </submittedName>
</protein>
<evidence type="ECO:0000256" key="3">
    <source>
        <dbReference type="ARBA" id="ARBA00022603"/>
    </source>
</evidence>
<evidence type="ECO:0000256" key="5">
    <source>
        <dbReference type="SAM" id="MobiDB-lite"/>
    </source>
</evidence>
<dbReference type="GO" id="GO:0005737">
    <property type="term" value="C:cytoplasm"/>
    <property type="evidence" value="ECO:0007669"/>
    <property type="project" value="UniProtKB-SubCell"/>
</dbReference>
<sequence>MSRPSSPTSSRSSSPPLTLDPATQALLDSFLSEKAEEEKRFRELAEAEAEAGEDEGNDDEEEVMMNVDEYRKVIGENFGMSQFWYSTPFANRLASSLHALCTPSTRVAFLSSPTGYVAFQSQPSPLKRTLLFEYDDRFEILPVVGRTRKERRERKESGRDTQGIGKDEGGFVKYDLYEPLKWGEGLRGTVDLAVIDPPYLNEKTNGLVAQTLRALLAPNAKLLILTSTSVSFEILQKCYDLPQLGRLRRCEHAKVVHEGGRIQNPFGMWATWEGSENFMADPASSTNL</sequence>
<dbReference type="GO" id="GO:0016279">
    <property type="term" value="F:protein-lysine N-methyltransferase activity"/>
    <property type="evidence" value="ECO:0007669"/>
    <property type="project" value="InterPro"/>
</dbReference>
<name>A0A0F7SEN9_PHARH</name>
<dbReference type="PROSITE" id="PS00092">
    <property type="entry name" value="N6_MTASE"/>
    <property type="match status" value="1"/>
</dbReference>
<dbReference type="InterPro" id="IPR019369">
    <property type="entry name" value="Efm5/EEF1AKMT1"/>
</dbReference>
<feature type="region of interest" description="Disordered" evidence="5">
    <location>
        <begin position="1"/>
        <end position="21"/>
    </location>
</feature>
<dbReference type="Pfam" id="PF10237">
    <property type="entry name" value="N6-adenineMlase"/>
    <property type="match status" value="2"/>
</dbReference>
<dbReference type="GO" id="GO:0032259">
    <property type="term" value="P:methylation"/>
    <property type="evidence" value="ECO:0007669"/>
    <property type="project" value="UniProtKB-KW"/>
</dbReference>
<dbReference type="InterPro" id="IPR041370">
    <property type="entry name" value="Mlase_EEF1AKMT1/ZCCHC4"/>
</dbReference>
<evidence type="ECO:0000256" key="4">
    <source>
        <dbReference type="ARBA" id="ARBA00022679"/>
    </source>
</evidence>
<organism evidence="6">
    <name type="scientific">Phaffia rhodozyma</name>
    <name type="common">Yeast</name>
    <name type="synonym">Xanthophyllomyces dendrorhous</name>
    <dbReference type="NCBI Taxonomy" id="264483"/>
    <lineage>
        <taxon>Eukaryota</taxon>
        <taxon>Fungi</taxon>
        <taxon>Dikarya</taxon>
        <taxon>Basidiomycota</taxon>
        <taxon>Agaricomycotina</taxon>
        <taxon>Tremellomycetes</taxon>
        <taxon>Cystofilobasidiales</taxon>
        <taxon>Mrakiaceae</taxon>
        <taxon>Phaffia</taxon>
    </lineage>
</organism>
<keyword evidence="4" id="KW-0808">Transferase</keyword>
<accession>A0A0F7SEN9</accession>
<evidence type="ECO:0000256" key="1">
    <source>
        <dbReference type="ARBA" id="ARBA00004496"/>
    </source>
</evidence>
<dbReference type="EMBL" id="LN483143">
    <property type="protein sequence ID" value="CDZ96375.1"/>
    <property type="molecule type" value="Genomic_DNA"/>
</dbReference>
<feature type="compositionally biased region" description="Acidic residues" evidence="5">
    <location>
        <begin position="46"/>
        <end position="61"/>
    </location>
</feature>
<reference evidence="6" key="1">
    <citation type="submission" date="2014-08" db="EMBL/GenBank/DDBJ databases">
        <authorList>
            <person name="Sharma Rahul"/>
            <person name="Thines Marco"/>
        </authorList>
    </citation>
    <scope>NUCLEOTIDE SEQUENCE</scope>
</reference>
<dbReference type="AlphaFoldDB" id="A0A0F7SEN9"/>
<proteinExistence type="predicted"/>
<dbReference type="PANTHER" id="PTHR13200">
    <property type="entry name" value="EEF1A LYSINE METHYLTRANSFERASE 1"/>
    <property type="match status" value="1"/>
</dbReference>
<evidence type="ECO:0000256" key="2">
    <source>
        <dbReference type="ARBA" id="ARBA00022490"/>
    </source>
</evidence>
<feature type="region of interest" description="Disordered" evidence="5">
    <location>
        <begin position="38"/>
        <end position="61"/>
    </location>
</feature>
<keyword evidence="2" id="KW-0963">Cytoplasm</keyword>
<keyword evidence="3" id="KW-0489">Methyltransferase</keyword>